<evidence type="ECO:0000313" key="5">
    <source>
        <dbReference type="Proteomes" id="UP001153076"/>
    </source>
</evidence>
<feature type="domain" description="DJ-1/PfpI" evidence="3">
    <location>
        <begin position="375"/>
        <end position="468"/>
    </location>
</feature>
<evidence type="ECO:0000256" key="2">
    <source>
        <dbReference type="ARBA" id="ARBA00022737"/>
    </source>
</evidence>
<evidence type="ECO:0000256" key="1">
    <source>
        <dbReference type="ARBA" id="ARBA00008542"/>
    </source>
</evidence>
<dbReference type="FunFam" id="3.40.50.880:FF:000015">
    <property type="entry name" value="Protein DJ-1 homolog C"/>
    <property type="match status" value="1"/>
</dbReference>
<reference evidence="4" key="1">
    <citation type="submission" date="2022-04" db="EMBL/GenBank/DDBJ databases">
        <title>Carnegiea gigantea Genome sequencing and assembly v2.</title>
        <authorList>
            <person name="Copetti D."/>
            <person name="Sanderson M.J."/>
            <person name="Burquez A."/>
            <person name="Wojciechowski M.F."/>
        </authorList>
    </citation>
    <scope>NUCLEOTIDE SEQUENCE</scope>
    <source>
        <strain evidence="4">SGP5-SGP5p</strain>
        <tissue evidence="4">Aerial part</tissue>
    </source>
</reference>
<dbReference type="GO" id="GO:1903189">
    <property type="term" value="P:glyoxal metabolic process"/>
    <property type="evidence" value="ECO:0007669"/>
    <property type="project" value="TreeGrafter"/>
</dbReference>
<dbReference type="SUPFAM" id="SSF52317">
    <property type="entry name" value="Class I glutamine amidotransferase-like"/>
    <property type="match status" value="2"/>
</dbReference>
<keyword evidence="2" id="KW-0677">Repeat</keyword>
<gene>
    <name evidence="4" type="ORF">Cgig2_015055</name>
</gene>
<dbReference type="PANTHER" id="PTHR48094">
    <property type="entry name" value="PROTEIN/NUCLEIC ACID DEGLYCASE DJ-1-RELATED"/>
    <property type="match status" value="1"/>
</dbReference>
<dbReference type="PANTHER" id="PTHR48094:SF7">
    <property type="entry name" value="PROTEIN DJ-1 HOMOLOG C"/>
    <property type="match status" value="1"/>
</dbReference>
<organism evidence="4 5">
    <name type="scientific">Carnegiea gigantea</name>
    <dbReference type="NCBI Taxonomy" id="171969"/>
    <lineage>
        <taxon>Eukaryota</taxon>
        <taxon>Viridiplantae</taxon>
        <taxon>Streptophyta</taxon>
        <taxon>Embryophyta</taxon>
        <taxon>Tracheophyta</taxon>
        <taxon>Spermatophyta</taxon>
        <taxon>Magnoliopsida</taxon>
        <taxon>eudicotyledons</taxon>
        <taxon>Gunneridae</taxon>
        <taxon>Pentapetalae</taxon>
        <taxon>Caryophyllales</taxon>
        <taxon>Cactineae</taxon>
        <taxon>Cactaceae</taxon>
        <taxon>Cactoideae</taxon>
        <taxon>Echinocereeae</taxon>
        <taxon>Carnegiea</taxon>
    </lineage>
</organism>
<sequence length="490" mass="52445">MECLSAAYALHYFDRSYRKCHSLSMMGLAPTSPCLSSSFAPPLKSSPSLKRIHQVVATTAVDSAAATAAIDSSSGASAPLKKVLVPIGYGTEEMEAVILIHVLRQAGAHVTVASVEPQLEVEASGRLKLVAETSINSCVNEIFDLIALPGGMPGSARLRDCEVLRRITSKQAEEKRLYGAICAAPAVALLPWGLLRKKRLPTFWAVKSNIQVSGELTTSRGPGTAFEFALSLVEQLYTESVAQEVRDSLLVSTEDVHSKEEFNQVEWSLDHPPHALIPIANGSNEIEIVTIADILRRARINVVVASAEKSLQIVASHGTKIVADKSLGMVAESIYDLIILPIVLGPRGQGGEEGTLLVLIAKQDSVTLTIAFPEGGSNAAKKLSKSRVLKKLLKEQESADRICGAICSSPELLQARGLVKDKRITAHPSILENLTCKVIDGAKVVIDGKLITSKGLASTTDFALAIVSKIFGRARARSVAEGLVFEYPRD</sequence>
<proteinExistence type="inferred from homology"/>
<dbReference type="InterPro" id="IPR029062">
    <property type="entry name" value="Class_I_gatase-like"/>
</dbReference>
<feature type="domain" description="DJ-1/PfpI" evidence="3">
    <location>
        <begin position="275"/>
        <end position="341"/>
    </location>
</feature>
<dbReference type="AlphaFoldDB" id="A0A9Q1QD42"/>
<dbReference type="Gene3D" id="3.40.50.880">
    <property type="match status" value="2"/>
</dbReference>
<dbReference type="GO" id="GO:0005737">
    <property type="term" value="C:cytoplasm"/>
    <property type="evidence" value="ECO:0007669"/>
    <property type="project" value="TreeGrafter"/>
</dbReference>
<dbReference type="InterPro" id="IPR050325">
    <property type="entry name" value="Prot/Nucl_acid_deglycase"/>
</dbReference>
<evidence type="ECO:0000259" key="3">
    <source>
        <dbReference type="Pfam" id="PF01965"/>
    </source>
</evidence>
<comment type="similarity">
    <text evidence="1">Belongs to the peptidase C56 family.</text>
</comment>
<comment type="caution">
    <text evidence="4">The sequence shown here is derived from an EMBL/GenBank/DDBJ whole genome shotgun (WGS) entry which is preliminary data.</text>
</comment>
<dbReference type="Pfam" id="PF01965">
    <property type="entry name" value="DJ-1_PfpI"/>
    <property type="match status" value="3"/>
</dbReference>
<dbReference type="InterPro" id="IPR002818">
    <property type="entry name" value="DJ-1/PfpI"/>
</dbReference>
<dbReference type="CDD" id="cd03135">
    <property type="entry name" value="GATase1_DJ-1"/>
    <property type="match status" value="2"/>
</dbReference>
<dbReference type="EMBL" id="JAKOGI010000306">
    <property type="protein sequence ID" value="KAJ8437324.1"/>
    <property type="molecule type" value="Genomic_DNA"/>
</dbReference>
<name>A0A9Q1QD42_9CARY</name>
<protein>
    <recommendedName>
        <fullName evidence="3">DJ-1/PfpI domain-containing protein</fullName>
    </recommendedName>
</protein>
<dbReference type="NCBIfam" id="TIGR01383">
    <property type="entry name" value="not_thiJ"/>
    <property type="match status" value="1"/>
</dbReference>
<dbReference type="InterPro" id="IPR006287">
    <property type="entry name" value="DJ-1"/>
</dbReference>
<dbReference type="OrthoDB" id="543156at2759"/>
<keyword evidence="5" id="KW-1185">Reference proteome</keyword>
<evidence type="ECO:0000313" key="4">
    <source>
        <dbReference type="EMBL" id="KAJ8437324.1"/>
    </source>
</evidence>
<dbReference type="Proteomes" id="UP001153076">
    <property type="component" value="Unassembled WGS sequence"/>
</dbReference>
<feature type="domain" description="DJ-1/PfpI" evidence="3">
    <location>
        <begin position="81"/>
        <end position="235"/>
    </location>
</feature>
<accession>A0A9Q1QD42</accession>